<comment type="caution">
    <text evidence="1">The sequence shown here is derived from an EMBL/GenBank/DDBJ whole genome shotgun (WGS) entry which is preliminary data.</text>
</comment>
<keyword evidence="1" id="KW-0456">Lyase</keyword>
<sequence length="202" mass="23856">MSHYPLFETLSIIDGKFQNLSFHQERMDNAFNAYLNEKPGINLSDIVIPNEYQQGQFRCRIDYNAYQYEMQIYPYTPRKIQQFQCVYVENFDYSFKFTDRKRLDSLKNLQKTNQEILIINNDKVSDCTIGNLLFLKNGRWYSPTDYLLKGTQLAYLLEQSVVELVSINTKDLLEYEAVMMINALNPFDPKRAIIINKQSIIL</sequence>
<dbReference type="OrthoDB" id="1148709at2"/>
<dbReference type="Pfam" id="PF01063">
    <property type="entry name" value="Aminotran_4"/>
    <property type="match status" value="1"/>
</dbReference>
<dbReference type="Gene3D" id="3.30.470.10">
    <property type="match status" value="1"/>
</dbReference>
<dbReference type="EMBL" id="RBJC01000011">
    <property type="protein sequence ID" value="RKR70616.1"/>
    <property type="molecule type" value="Genomic_DNA"/>
</dbReference>
<dbReference type="InterPro" id="IPR043131">
    <property type="entry name" value="BCAT-like_N"/>
</dbReference>
<dbReference type="AlphaFoldDB" id="A0A420XEL0"/>
<accession>A0A420XEL0</accession>
<dbReference type="Proteomes" id="UP000280099">
    <property type="component" value="Unassembled WGS sequence"/>
</dbReference>
<keyword evidence="2" id="KW-1185">Reference proteome</keyword>
<evidence type="ECO:0000313" key="2">
    <source>
        <dbReference type="Proteomes" id="UP000280099"/>
    </source>
</evidence>
<organism evidence="1 2">
    <name type="scientific">Otariodibacter oris</name>
    <dbReference type="NCBI Taxonomy" id="1032623"/>
    <lineage>
        <taxon>Bacteria</taxon>
        <taxon>Pseudomonadati</taxon>
        <taxon>Pseudomonadota</taxon>
        <taxon>Gammaproteobacteria</taxon>
        <taxon>Pasteurellales</taxon>
        <taxon>Pasteurellaceae</taxon>
        <taxon>Otariodibacter</taxon>
    </lineage>
</organism>
<dbReference type="InterPro" id="IPR036038">
    <property type="entry name" value="Aminotransferase-like"/>
</dbReference>
<name>A0A420XEL0_9PAST</name>
<dbReference type="RefSeq" id="WP_121124259.1">
    <property type="nucleotide sequence ID" value="NZ_CP016604.1"/>
</dbReference>
<dbReference type="InterPro" id="IPR043132">
    <property type="entry name" value="BCAT-like_C"/>
</dbReference>
<gene>
    <name evidence="1" type="ORF">DES31_1866</name>
</gene>
<dbReference type="Gene3D" id="3.20.10.10">
    <property type="entry name" value="D-amino Acid Aminotransferase, subunit A, domain 2"/>
    <property type="match status" value="1"/>
</dbReference>
<protein>
    <submittedName>
        <fullName evidence="1">4-amino-4-deoxychorismate lyase</fullName>
    </submittedName>
</protein>
<dbReference type="SUPFAM" id="SSF56752">
    <property type="entry name" value="D-aminoacid aminotransferase-like PLP-dependent enzymes"/>
    <property type="match status" value="1"/>
</dbReference>
<reference evidence="1 2" key="1">
    <citation type="submission" date="2018-10" db="EMBL/GenBank/DDBJ databases">
        <title>Genomic Encyclopedia of Type Strains, Phase IV (KMG-IV): sequencing the most valuable type-strain genomes for metagenomic binning, comparative biology and taxonomic classification.</title>
        <authorList>
            <person name="Goeker M."/>
        </authorList>
    </citation>
    <scope>NUCLEOTIDE SEQUENCE [LARGE SCALE GENOMIC DNA]</scope>
    <source>
        <strain evidence="1 2">DSM 23800</strain>
    </source>
</reference>
<dbReference type="GO" id="GO:0016829">
    <property type="term" value="F:lyase activity"/>
    <property type="evidence" value="ECO:0007669"/>
    <property type="project" value="UniProtKB-KW"/>
</dbReference>
<dbReference type="InterPro" id="IPR001544">
    <property type="entry name" value="Aminotrans_IV"/>
</dbReference>
<evidence type="ECO:0000313" key="1">
    <source>
        <dbReference type="EMBL" id="RKR70616.1"/>
    </source>
</evidence>
<proteinExistence type="predicted"/>